<evidence type="ECO:0000313" key="8">
    <source>
        <dbReference type="EMBL" id="MFC5970217.1"/>
    </source>
</evidence>
<feature type="domain" description="Cas12f1-like TNB" evidence="7">
    <location>
        <begin position="338"/>
        <end position="402"/>
    </location>
</feature>
<dbReference type="GO" id="GO:0032196">
    <property type="term" value="P:transposition"/>
    <property type="evidence" value="ECO:0007669"/>
    <property type="project" value="UniProtKB-KW"/>
</dbReference>
<dbReference type="Pfam" id="PF07282">
    <property type="entry name" value="Cas12f1-like_TNB"/>
    <property type="match status" value="1"/>
</dbReference>
<evidence type="ECO:0000256" key="5">
    <source>
        <dbReference type="SAM" id="MobiDB-lite"/>
    </source>
</evidence>
<proteinExistence type="inferred from homology"/>
<keyword evidence="4" id="KW-0233">DNA recombination</keyword>
<dbReference type="GO" id="GO:0003677">
    <property type="term" value="F:DNA binding"/>
    <property type="evidence" value="ECO:0007669"/>
    <property type="project" value="UniProtKB-KW"/>
</dbReference>
<comment type="similarity">
    <text evidence="1">In the C-terminal section; belongs to the transposase 35 family.</text>
</comment>
<reference evidence="8 9" key="1">
    <citation type="journal article" date="2019" name="Int. J. Syst. Evol. Microbiol.">
        <title>The Global Catalogue of Microorganisms (GCM) 10K type strain sequencing project: providing services to taxonomists for standard genome sequencing and annotation.</title>
        <authorList>
            <consortium name="The Broad Institute Genomics Platform"/>
            <consortium name="The Broad Institute Genome Sequencing Center for Infectious Disease"/>
            <person name="Wu L."/>
            <person name="Ma J."/>
        </authorList>
    </citation>
    <scope>NUCLEOTIDE SEQUENCE [LARGE SCALE GENOMIC DNA]</scope>
    <source>
        <strain evidence="8 9">CGMCC 1.12543</strain>
    </source>
</reference>
<dbReference type="InterPro" id="IPR010095">
    <property type="entry name" value="Cas12f1-like_TNB"/>
</dbReference>
<dbReference type="EMBL" id="JBHSQH010000001">
    <property type="protein sequence ID" value="MFC5970217.1"/>
    <property type="molecule type" value="Genomic_DNA"/>
</dbReference>
<dbReference type="Proteomes" id="UP001596099">
    <property type="component" value="Unassembled WGS sequence"/>
</dbReference>
<keyword evidence="2" id="KW-0815">Transposition</keyword>
<evidence type="ECO:0000256" key="4">
    <source>
        <dbReference type="ARBA" id="ARBA00023172"/>
    </source>
</evidence>
<dbReference type="AlphaFoldDB" id="A0ABD5RIP5"/>
<evidence type="ECO:0000256" key="2">
    <source>
        <dbReference type="ARBA" id="ARBA00022578"/>
    </source>
</evidence>
<dbReference type="Pfam" id="PF01385">
    <property type="entry name" value="OrfB_IS605"/>
    <property type="match status" value="1"/>
</dbReference>
<organism evidence="8 9">
    <name type="scientific">Halomarina salina</name>
    <dbReference type="NCBI Taxonomy" id="1872699"/>
    <lineage>
        <taxon>Archaea</taxon>
        <taxon>Methanobacteriati</taxon>
        <taxon>Methanobacteriota</taxon>
        <taxon>Stenosarchaea group</taxon>
        <taxon>Halobacteria</taxon>
        <taxon>Halobacteriales</taxon>
        <taxon>Natronomonadaceae</taxon>
        <taxon>Halomarina</taxon>
    </lineage>
</organism>
<protein>
    <submittedName>
        <fullName evidence="8">Transposase</fullName>
    </submittedName>
</protein>
<feature type="domain" description="Probable transposase IS891/IS1136/IS1341" evidence="6">
    <location>
        <begin position="214"/>
        <end position="319"/>
    </location>
</feature>
<keyword evidence="9" id="KW-1185">Reference proteome</keyword>
<dbReference type="InterPro" id="IPR001959">
    <property type="entry name" value="Transposase"/>
</dbReference>
<gene>
    <name evidence="8" type="ORF">ACFPYI_02625</name>
</gene>
<sequence>MDVRTNQVVASFPSATAKRVYCEFAAASDACYNSINYQRQHAYFTDGESVWDAPVRDLRDEYVPVIGSGTFDQLERKNAGMWESFFELLDNHGPEDQSDAEKPSVPGYWGSRSEGYPLRTIIRNDLYEFEWTTEGATVQFTIGQALKEKYDYGYFERLRLDVQGMPRWIGNDGTLELCYDEDHETVRVNHTVRQPVLRTSGHSHTRTGHANRLAHSSDAQFAAIDLGANNTITAVTSAGEAVVCNARPEFDRFRSLSEHIATLQSQLPESVYSSTQIQRTYARRRDRRDHHRNAIVRLVAEWLSKAGTEYIVVGDLTDVLSTHWSARVNEKTHAFWSHGRLIDRLEVTFEEVGLAWSEESEAGSSSTCPACRSENIERAGDVFDCLDCSFRGHSDVAGATNLLIENTDVSTSDLGLMAQHADHDAGRAWRGDLTVTHLKWDDHAWTPTQSVEREHTYRSTNEASANPQVHPTR</sequence>
<dbReference type="RefSeq" id="WP_247418968.1">
    <property type="nucleotide sequence ID" value="NZ_JALLGW010000002.1"/>
</dbReference>
<dbReference type="GO" id="GO:0006310">
    <property type="term" value="P:DNA recombination"/>
    <property type="evidence" value="ECO:0007669"/>
    <property type="project" value="UniProtKB-KW"/>
</dbReference>
<comment type="caution">
    <text evidence="8">The sequence shown here is derived from an EMBL/GenBank/DDBJ whole genome shotgun (WGS) entry which is preliminary data.</text>
</comment>
<name>A0ABD5RIP5_9EURY</name>
<evidence type="ECO:0000256" key="1">
    <source>
        <dbReference type="ARBA" id="ARBA00008761"/>
    </source>
</evidence>
<feature type="compositionally biased region" description="Polar residues" evidence="5">
    <location>
        <begin position="458"/>
        <end position="473"/>
    </location>
</feature>
<feature type="region of interest" description="Disordered" evidence="5">
    <location>
        <begin position="451"/>
        <end position="473"/>
    </location>
</feature>
<evidence type="ECO:0000256" key="3">
    <source>
        <dbReference type="ARBA" id="ARBA00023125"/>
    </source>
</evidence>
<accession>A0ABD5RIP5</accession>
<keyword evidence="3" id="KW-0238">DNA-binding</keyword>
<evidence type="ECO:0000313" key="9">
    <source>
        <dbReference type="Proteomes" id="UP001596099"/>
    </source>
</evidence>
<evidence type="ECO:0000259" key="7">
    <source>
        <dbReference type="Pfam" id="PF07282"/>
    </source>
</evidence>
<evidence type="ECO:0000259" key="6">
    <source>
        <dbReference type="Pfam" id="PF01385"/>
    </source>
</evidence>